<evidence type="ECO:0000313" key="2">
    <source>
        <dbReference type="Proteomes" id="UP001597201"/>
    </source>
</evidence>
<reference evidence="2" key="1">
    <citation type="journal article" date="2019" name="Int. J. Syst. Evol. Microbiol.">
        <title>The Global Catalogue of Microorganisms (GCM) 10K type strain sequencing project: providing services to taxonomists for standard genome sequencing and annotation.</title>
        <authorList>
            <consortium name="The Broad Institute Genomics Platform"/>
            <consortium name="The Broad Institute Genome Sequencing Center for Infectious Disease"/>
            <person name="Wu L."/>
            <person name="Ma J."/>
        </authorList>
    </citation>
    <scope>NUCLEOTIDE SEQUENCE [LARGE SCALE GENOMIC DNA]</scope>
    <source>
        <strain evidence="2">CCUG 61485</strain>
    </source>
</reference>
<dbReference type="EMBL" id="JBHTMY010000002">
    <property type="protein sequence ID" value="MFD1314437.1"/>
    <property type="molecule type" value="Genomic_DNA"/>
</dbReference>
<comment type="caution">
    <text evidence="1">The sequence shown here is derived from an EMBL/GenBank/DDBJ whole genome shotgun (WGS) entry which is preliminary data.</text>
</comment>
<accession>A0ABW3XZL5</accession>
<keyword evidence="2" id="KW-1185">Reference proteome</keyword>
<evidence type="ECO:0000313" key="1">
    <source>
        <dbReference type="EMBL" id="MFD1314437.1"/>
    </source>
</evidence>
<keyword evidence="1" id="KW-0132">Cell division</keyword>
<dbReference type="RefSeq" id="WP_377176036.1">
    <property type="nucleotide sequence ID" value="NZ_JBHTMY010000002.1"/>
</dbReference>
<gene>
    <name evidence="1" type="ORF">ACFQ39_02320</name>
</gene>
<dbReference type="GO" id="GO:0051301">
    <property type="term" value="P:cell division"/>
    <property type="evidence" value="ECO:0007669"/>
    <property type="project" value="UniProtKB-KW"/>
</dbReference>
<name>A0ABW3XZL5_9FLAO</name>
<sequence length="242" mass="27648">MKKYKSHIITILLFAVVIFLYGFASERSAKKKMQKIDVVFENGENLFITYEMVNKLLIQNLENQENQSVESLLLNKLEMAVESNPMIQNAEVFYTLQGHLGAIITQKTPVLRVVNESESFYLDVFGKKMPLSGNYSSRVPIISNLDIKDAEGDLTLLANKIKNDPFLQKQIIGIKQKKGEIKQFELYTRVGGQTIVLGSMHNFEKKKSKLKAFYQDAIANHILEKYDTINLSFDNQIVCSKK</sequence>
<dbReference type="Proteomes" id="UP001597201">
    <property type="component" value="Unassembled WGS sequence"/>
</dbReference>
<organism evidence="1 2">
    <name type="scientific">Namhaeicola litoreus</name>
    <dbReference type="NCBI Taxonomy" id="1052145"/>
    <lineage>
        <taxon>Bacteria</taxon>
        <taxon>Pseudomonadati</taxon>
        <taxon>Bacteroidota</taxon>
        <taxon>Flavobacteriia</taxon>
        <taxon>Flavobacteriales</taxon>
        <taxon>Flavobacteriaceae</taxon>
        <taxon>Namhaeicola</taxon>
    </lineage>
</organism>
<protein>
    <submittedName>
        <fullName evidence="1">Cell division protein FtsQ/DivIB</fullName>
    </submittedName>
</protein>
<keyword evidence="1" id="KW-0131">Cell cycle</keyword>
<proteinExistence type="predicted"/>